<sequence length="816" mass="90035">MKKQQPSKSGAALVIALGFLAILTIMIIAFAVQTRTERISGRSFLTSAHNNHLLQTALARAMEDIDQSIGTAPPSSTNLVLGTVGDTSEPIADTVDFTMEKAFFQSGNAAIASAFRSEQDVATWETVQAGNGDVVGRIGYFIINSSGFLDANQVGGTDGAGDYIAREAGLSPKEIQLSNSANIIPEFSTGSSFNHYGMDHQDGNPGQSASVAELSPGLAFAHNRNNAWRRFESLRDVQALNDTTGNRIIPSSVASFSTFSFTRPGWDDGRTFMGTNQSTLAEKTIEDELVKIPGVDSQYVMNQLTDYLDTDTEPTDIDYSVEPVPLINEFALTSTFIFTNETEVVDNGDGSFDTNITVYVTNNYVLEIEVWYPFAGYTNPDDFSIRSTMAPIETGALPTDLFGDIGEWMNAEVALGNGWEPNSAPIDFIFFENEEPYSVSFDNPEDLIDIFEEMRSDIQFPLIECWNDSKNFLADRVVALEFPIDEAIDKSGFMDSVDDYAAYLFNANNPETITSLVFNISMSVNDPRLNWDGDGNEFSDHQWVDESSAYPSNETASVADTLGAVNSTISNQTTVIFVRNEDRIDTPWEFTYFLYDTAQPWQTKQMLKANDGNGSRMIMESLSPHPSGTRPRHGLVNPYSPHTNVIASVFMGIPLDEFNMPAKRHLSSAQASQAAGMFMDYVAEHGWPDHAADLFENDEPMDAGFMEKLLNLAKDPDSDTANPWEMEAFFRNTFELFNPHDTLYTILLAAQTGTDVDGDGTISDDEVRGTQKAVAYVWRDPVEEKAAVVFWGLGDTLQKFETGESWGTILDQFKPD</sequence>
<evidence type="ECO:0000313" key="3">
    <source>
        <dbReference type="Proteomes" id="UP000366872"/>
    </source>
</evidence>
<keyword evidence="1" id="KW-1133">Transmembrane helix</keyword>
<feature type="transmembrane region" description="Helical" evidence="1">
    <location>
        <begin position="12"/>
        <end position="32"/>
    </location>
</feature>
<dbReference type="Proteomes" id="UP000366872">
    <property type="component" value="Unassembled WGS sequence"/>
</dbReference>
<dbReference type="AlphaFoldDB" id="A0A6C2TWZ6"/>
<organism evidence="2 3">
    <name type="scientific">Pontiella desulfatans</name>
    <dbReference type="NCBI Taxonomy" id="2750659"/>
    <lineage>
        <taxon>Bacteria</taxon>
        <taxon>Pseudomonadati</taxon>
        <taxon>Kiritimatiellota</taxon>
        <taxon>Kiritimatiellia</taxon>
        <taxon>Kiritimatiellales</taxon>
        <taxon>Pontiellaceae</taxon>
        <taxon>Pontiella</taxon>
    </lineage>
</organism>
<name>A0A6C2TWZ6_PONDE</name>
<accession>A0A6C2TWZ6</accession>
<proteinExistence type="predicted"/>
<reference evidence="2 3" key="1">
    <citation type="submission" date="2019-04" db="EMBL/GenBank/DDBJ databases">
        <authorList>
            <person name="Van Vliet M D."/>
        </authorList>
    </citation>
    <scope>NUCLEOTIDE SEQUENCE [LARGE SCALE GENOMIC DNA]</scope>
    <source>
        <strain evidence="2 3">F1</strain>
    </source>
</reference>
<dbReference type="InterPro" id="IPR018247">
    <property type="entry name" value="EF_Hand_1_Ca_BS"/>
</dbReference>
<keyword evidence="3" id="KW-1185">Reference proteome</keyword>
<gene>
    <name evidence="2" type="ORF">PDESU_00622</name>
</gene>
<evidence type="ECO:0000313" key="2">
    <source>
        <dbReference type="EMBL" id="VGO12072.1"/>
    </source>
</evidence>
<keyword evidence="1" id="KW-0472">Membrane</keyword>
<dbReference type="EMBL" id="CAAHFG010000001">
    <property type="protein sequence ID" value="VGO12072.1"/>
    <property type="molecule type" value="Genomic_DNA"/>
</dbReference>
<dbReference type="PROSITE" id="PS00018">
    <property type="entry name" value="EF_HAND_1"/>
    <property type="match status" value="1"/>
</dbReference>
<evidence type="ECO:0000256" key="1">
    <source>
        <dbReference type="SAM" id="Phobius"/>
    </source>
</evidence>
<protein>
    <recommendedName>
        <fullName evidence="4">EF-hand domain-containing protein</fullName>
    </recommendedName>
</protein>
<evidence type="ECO:0008006" key="4">
    <source>
        <dbReference type="Google" id="ProtNLM"/>
    </source>
</evidence>
<dbReference type="RefSeq" id="WP_136077772.1">
    <property type="nucleotide sequence ID" value="NZ_CAAHFG010000001.1"/>
</dbReference>
<keyword evidence="1" id="KW-0812">Transmembrane</keyword>